<evidence type="ECO:0000313" key="1">
    <source>
        <dbReference type="EMBL" id="MBX42748.1"/>
    </source>
</evidence>
<name>A0A2P2NJU0_RHIMU</name>
<protein>
    <submittedName>
        <fullName evidence="1">Uncharacterized protein</fullName>
    </submittedName>
</protein>
<proteinExistence type="predicted"/>
<accession>A0A2P2NJU0</accession>
<dbReference type="EMBL" id="GGEC01062264">
    <property type="protein sequence ID" value="MBX42748.1"/>
    <property type="molecule type" value="Transcribed_RNA"/>
</dbReference>
<dbReference type="AlphaFoldDB" id="A0A2P2NJU0"/>
<organism evidence="1">
    <name type="scientific">Rhizophora mucronata</name>
    <name type="common">Asiatic mangrove</name>
    <dbReference type="NCBI Taxonomy" id="61149"/>
    <lineage>
        <taxon>Eukaryota</taxon>
        <taxon>Viridiplantae</taxon>
        <taxon>Streptophyta</taxon>
        <taxon>Embryophyta</taxon>
        <taxon>Tracheophyta</taxon>
        <taxon>Spermatophyta</taxon>
        <taxon>Magnoliopsida</taxon>
        <taxon>eudicotyledons</taxon>
        <taxon>Gunneridae</taxon>
        <taxon>Pentapetalae</taxon>
        <taxon>rosids</taxon>
        <taxon>fabids</taxon>
        <taxon>Malpighiales</taxon>
        <taxon>Rhizophoraceae</taxon>
        <taxon>Rhizophora</taxon>
    </lineage>
</organism>
<sequence length="42" mass="4632">MIEINTAIKNSEVAPSNYLSSPGLTALKTKLSHFTRKAREIT</sequence>
<reference evidence="1" key="1">
    <citation type="submission" date="2018-02" db="EMBL/GenBank/DDBJ databases">
        <title>Rhizophora mucronata_Transcriptome.</title>
        <authorList>
            <person name="Meera S.P."/>
            <person name="Sreeshan A."/>
            <person name="Augustine A."/>
        </authorList>
    </citation>
    <scope>NUCLEOTIDE SEQUENCE</scope>
    <source>
        <tissue evidence="1">Leaf</tissue>
    </source>
</reference>